<dbReference type="PANTHER" id="PTHR13104">
    <property type="entry name" value="MED-6-RELATED"/>
    <property type="match status" value="1"/>
</dbReference>
<dbReference type="STRING" id="40296.A0A0A2KUT8"/>
<dbReference type="OMA" id="ASHGHTY"/>
<dbReference type="Pfam" id="PF04934">
    <property type="entry name" value="Med6"/>
    <property type="match status" value="1"/>
</dbReference>
<keyword evidence="8 11" id="KW-0539">Nucleus</keyword>
<dbReference type="AlphaFoldDB" id="A0A0A2KUT8"/>
<evidence type="ECO:0000256" key="9">
    <source>
        <dbReference type="ARBA" id="ARBA00025687"/>
    </source>
</evidence>
<dbReference type="GO" id="GO:0006357">
    <property type="term" value="P:regulation of transcription by RNA polymerase II"/>
    <property type="evidence" value="ECO:0007669"/>
    <property type="project" value="InterPro"/>
</dbReference>
<evidence type="ECO:0000313" key="13">
    <source>
        <dbReference type="EMBL" id="KGO70663.1"/>
    </source>
</evidence>
<evidence type="ECO:0000313" key="14">
    <source>
        <dbReference type="Proteomes" id="UP000030104"/>
    </source>
</evidence>
<dbReference type="PhylomeDB" id="A0A0A2KUT8"/>
<evidence type="ECO:0000256" key="6">
    <source>
        <dbReference type="ARBA" id="ARBA00023159"/>
    </source>
</evidence>
<dbReference type="OrthoDB" id="344220at2759"/>
<evidence type="ECO:0000256" key="2">
    <source>
        <dbReference type="ARBA" id="ARBA00007526"/>
    </source>
</evidence>
<evidence type="ECO:0000256" key="12">
    <source>
        <dbReference type="SAM" id="MobiDB-lite"/>
    </source>
</evidence>
<keyword evidence="7 11" id="KW-0804">Transcription</keyword>
<evidence type="ECO:0000256" key="10">
    <source>
        <dbReference type="ARBA" id="ARBA00031259"/>
    </source>
</evidence>
<comment type="function">
    <text evidence="9">Component of the Mediator complex, a coactivator involved in the regulated transcription of nearly all RNA polymerase II-dependent genes. Mediator functions as a bridge to convey information from gene-specific regulatory proteins to the basal RNA polymerase II transcription machinery. Mediator is recruited to promoters by direct interactions with regulatory proteins and serves as a scaffold for the assembly of a functional preinitiation complex with RNA polymerase II and the general transcription factors.</text>
</comment>
<dbReference type="GO" id="GO:0003712">
    <property type="term" value="F:transcription coregulator activity"/>
    <property type="evidence" value="ECO:0007669"/>
    <property type="project" value="InterPro"/>
</dbReference>
<feature type="region of interest" description="Disordered" evidence="12">
    <location>
        <begin position="199"/>
        <end position="256"/>
    </location>
</feature>
<protein>
    <recommendedName>
        <fullName evidence="4 11">Mediator of RNA polymerase II transcription subunit 6</fullName>
    </recommendedName>
    <alternativeName>
        <fullName evidence="10 11">Mediator complex subunit 6</fullName>
    </alternativeName>
</protein>
<accession>A0A0A2KUT8</accession>
<dbReference type="Gene3D" id="3.10.450.580">
    <property type="entry name" value="Mediator complex, subunit Med6"/>
    <property type="match status" value="1"/>
</dbReference>
<comment type="subunit">
    <text evidence="3 11">Component of the Mediator complex.</text>
</comment>
<dbReference type="InterPro" id="IPR007018">
    <property type="entry name" value="Mediator_Med6"/>
</dbReference>
<evidence type="ECO:0000256" key="3">
    <source>
        <dbReference type="ARBA" id="ARBA00011837"/>
    </source>
</evidence>
<proteinExistence type="inferred from homology"/>
<feature type="region of interest" description="Disordered" evidence="12">
    <location>
        <begin position="285"/>
        <end position="360"/>
    </location>
</feature>
<evidence type="ECO:0000256" key="5">
    <source>
        <dbReference type="ARBA" id="ARBA00023015"/>
    </source>
</evidence>
<reference evidence="13 14" key="1">
    <citation type="journal article" date="2015" name="Mol. Plant Microbe Interact.">
        <title>Genome, transcriptome, and functional analyses of Penicillium expansum provide new insights into secondary metabolism and pathogenicity.</title>
        <authorList>
            <person name="Ballester A.R."/>
            <person name="Marcet-Houben M."/>
            <person name="Levin E."/>
            <person name="Sela N."/>
            <person name="Selma-Lazaro C."/>
            <person name="Carmona L."/>
            <person name="Wisniewski M."/>
            <person name="Droby S."/>
            <person name="Gonzalez-Candelas L."/>
            <person name="Gabaldon T."/>
        </authorList>
    </citation>
    <scope>NUCLEOTIDE SEQUENCE [LARGE SCALE GENOMIC DNA]</scope>
    <source>
        <strain evidence="13 14">PHI-1</strain>
    </source>
</reference>
<sequence>MASQDASMEEILWRSPPHVQMMGGFLHSNNILFYFAESPFFDSTSNNASLAIQANYNDAFRHFVETREAFEARLKTMQGLEFIVSYDPLQAAAQTDNRFAHEPSNIWVIRKQNRRKRSGMDDEVTVISTYFIVGDCIYMAPSVASVVGNRIVRILSELTNSFETSILTNLSPQLSAVTSLTQLMKSAATLPTFTASHGHTYLPPGVRSKEPAGTSQAPQSKEATPMPDVSFPTTESSQATGKSSLGGSTTSSNYQDTRSLAESFSLLTRYGDEFMDESPLVGEPGSFILSRTGGETTSSAVKGAPKIATNTAPTGTPSALPARASTPQVRVDTPGKASEKSSPPSSAGDKGKKKKSRIVS</sequence>
<comment type="caution">
    <text evidence="13">The sequence shown here is derived from an EMBL/GenBank/DDBJ whole genome shotgun (WGS) entry which is preliminary data.</text>
</comment>
<evidence type="ECO:0000256" key="1">
    <source>
        <dbReference type="ARBA" id="ARBA00004123"/>
    </source>
</evidence>
<evidence type="ECO:0000256" key="8">
    <source>
        <dbReference type="ARBA" id="ARBA00023242"/>
    </source>
</evidence>
<comment type="similarity">
    <text evidence="2 11">Belongs to the Mediator complex subunit 6 family.</text>
</comment>
<dbReference type="Proteomes" id="UP000030104">
    <property type="component" value="Unassembled WGS sequence"/>
</dbReference>
<feature type="compositionally biased region" description="Polar residues" evidence="12">
    <location>
        <begin position="308"/>
        <end position="317"/>
    </location>
</feature>
<feature type="compositionally biased region" description="Basic residues" evidence="12">
    <location>
        <begin position="351"/>
        <end position="360"/>
    </location>
</feature>
<evidence type="ECO:0000256" key="7">
    <source>
        <dbReference type="ARBA" id="ARBA00023163"/>
    </source>
</evidence>
<dbReference type="InterPro" id="IPR038566">
    <property type="entry name" value="Mediator_Med6_sf"/>
</dbReference>
<feature type="compositionally biased region" description="Low complexity" evidence="12">
    <location>
        <begin position="240"/>
        <end position="252"/>
    </location>
</feature>
<keyword evidence="5 11" id="KW-0805">Transcription regulation</keyword>
<keyword evidence="14" id="KW-1185">Reference proteome</keyword>
<comment type="subcellular location">
    <subcellularLocation>
        <location evidence="1 11">Nucleus</location>
    </subcellularLocation>
</comment>
<evidence type="ECO:0000256" key="11">
    <source>
        <dbReference type="PIRNR" id="PIRNR013286"/>
    </source>
</evidence>
<dbReference type="FunFam" id="3.10.450.580:FF:000003">
    <property type="entry name" value="Mediator of RNA polymerase II transcription subunit 6"/>
    <property type="match status" value="1"/>
</dbReference>
<dbReference type="GO" id="GO:0016592">
    <property type="term" value="C:mediator complex"/>
    <property type="evidence" value="ECO:0007669"/>
    <property type="project" value="InterPro"/>
</dbReference>
<evidence type="ECO:0000256" key="4">
    <source>
        <dbReference type="ARBA" id="ARBA00020634"/>
    </source>
</evidence>
<keyword evidence="6 11" id="KW-0010">Activator</keyword>
<organism evidence="13 14">
    <name type="scientific">Penicillium italicum</name>
    <name type="common">Blue mold</name>
    <dbReference type="NCBI Taxonomy" id="40296"/>
    <lineage>
        <taxon>Eukaryota</taxon>
        <taxon>Fungi</taxon>
        <taxon>Dikarya</taxon>
        <taxon>Ascomycota</taxon>
        <taxon>Pezizomycotina</taxon>
        <taxon>Eurotiomycetes</taxon>
        <taxon>Eurotiomycetidae</taxon>
        <taxon>Eurotiales</taxon>
        <taxon>Aspergillaceae</taxon>
        <taxon>Penicillium</taxon>
    </lineage>
</organism>
<dbReference type="EMBL" id="JQGA01001021">
    <property type="protein sequence ID" value="KGO70663.1"/>
    <property type="molecule type" value="Genomic_DNA"/>
</dbReference>
<dbReference type="PIRSF" id="PIRSF013286">
    <property type="entry name" value="MED6_fungi"/>
    <property type="match status" value="1"/>
</dbReference>
<gene>
    <name evidence="13" type="ORF">PITC_055540</name>
</gene>
<name>A0A0A2KUT8_PENIT</name>
<feature type="compositionally biased region" description="Polar residues" evidence="12">
    <location>
        <begin position="213"/>
        <end position="222"/>
    </location>
</feature>
<dbReference type="HOGENOM" id="CLU_060172_2_0_1"/>
<dbReference type="InterPro" id="IPR016612">
    <property type="entry name" value="Mediator_Med6_fun"/>
</dbReference>